<dbReference type="InterPro" id="IPR037119">
    <property type="entry name" value="Haem_oxidase_HugZ-like_sf"/>
</dbReference>
<dbReference type="SUPFAM" id="SSF50475">
    <property type="entry name" value="FMN-binding split barrel"/>
    <property type="match status" value="1"/>
</dbReference>
<evidence type="ECO:0000259" key="1">
    <source>
        <dbReference type="Pfam" id="PF10615"/>
    </source>
</evidence>
<organism evidence="2 3">
    <name type="scientific">Nocardioides nanhaiensis</name>
    <dbReference type="NCBI Taxonomy" id="1476871"/>
    <lineage>
        <taxon>Bacteria</taxon>
        <taxon>Bacillati</taxon>
        <taxon>Actinomycetota</taxon>
        <taxon>Actinomycetes</taxon>
        <taxon>Propionibacteriales</taxon>
        <taxon>Nocardioidaceae</taxon>
        <taxon>Nocardioides</taxon>
    </lineage>
</organism>
<dbReference type="Proteomes" id="UP001500621">
    <property type="component" value="Unassembled WGS sequence"/>
</dbReference>
<evidence type="ECO:0000313" key="3">
    <source>
        <dbReference type="Proteomes" id="UP001500621"/>
    </source>
</evidence>
<name>A0ABP8X223_9ACTN</name>
<reference evidence="3" key="1">
    <citation type="journal article" date="2019" name="Int. J. Syst. Evol. Microbiol.">
        <title>The Global Catalogue of Microorganisms (GCM) 10K type strain sequencing project: providing services to taxonomists for standard genome sequencing and annotation.</title>
        <authorList>
            <consortium name="The Broad Institute Genomics Platform"/>
            <consortium name="The Broad Institute Genome Sequencing Center for Infectious Disease"/>
            <person name="Wu L."/>
            <person name="Ma J."/>
        </authorList>
    </citation>
    <scope>NUCLEOTIDE SEQUENCE [LARGE SCALE GENOMIC DNA]</scope>
    <source>
        <strain evidence="3">JCM 18127</strain>
    </source>
</reference>
<sequence length="90" mass="9278">MAVTEVDVDGVLEHMNADHLEASLSIARAHGYPAALSAEMTGVDEHGATWQVVDAGGAEAMLRVSWPGGPVADTAGVRREVVGLARSARG</sequence>
<dbReference type="EMBL" id="BAABIM010000005">
    <property type="protein sequence ID" value="GAA4699448.1"/>
    <property type="molecule type" value="Genomic_DNA"/>
</dbReference>
<dbReference type="RefSeq" id="WP_345272411.1">
    <property type="nucleotide sequence ID" value="NZ_BAABIM010000005.1"/>
</dbReference>
<proteinExistence type="predicted"/>
<dbReference type="InterPro" id="IPR019595">
    <property type="entry name" value="DUF2470"/>
</dbReference>
<protein>
    <recommendedName>
        <fullName evidence="1">DUF2470 domain-containing protein</fullName>
    </recommendedName>
</protein>
<feature type="domain" description="DUF2470" evidence="1">
    <location>
        <begin position="10"/>
        <end position="83"/>
    </location>
</feature>
<dbReference type="Pfam" id="PF10615">
    <property type="entry name" value="DUF2470"/>
    <property type="match status" value="1"/>
</dbReference>
<comment type="caution">
    <text evidence="2">The sequence shown here is derived from an EMBL/GenBank/DDBJ whole genome shotgun (WGS) entry which is preliminary data.</text>
</comment>
<gene>
    <name evidence="2" type="ORF">GCM10023226_42810</name>
</gene>
<keyword evidence="3" id="KW-1185">Reference proteome</keyword>
<dbReference type="Gene3D" id="3.20.180.10">
    <property type="entry name" value="PNP-oxidase-like"/>
    <property type="match status" value="1"/>
</dbReference>
<accession>A0ABP8X223</accession>
<evidence type="ECO:0000313" key="2">
    <source>
        <dbReference type="EMBL" id="GAA4699448.1"/>
    </source>
</evidence>